<keyword evidence="4" id="KW-0808">Transferase</keyword>
<proteinExistence type="predicted"/>
<evidence type="ECO:0000256" key="6">
    <source>
        <dbReference type="ARBA" id="ARBA00022777"/>
    </source>
</evidence>
<reference evidence="8" key="1">
    <citation type="submission" date="2020-07" db="EMBL/GenBank/DDBJ databases">
        <title>Vallitalea pronyensis genome.</title>
        <authorList>
            <person name="Postec A."/>
        </authorList>
    </citation>
    <scope>NUCLEOTIDE SEQUENCE</scope>
    <source>
        <strain evidence="8">FatNI3</strain>
    </source>
</reference>
<dbReference type="PANTHER" id="PTHR45008">
    <property type="entry name" value="PTS SYSTEM GLUCOSE-SPECIFIC EIIA COMPONENT"/>
    <property type="match status" value="1"/>
</dbReference>
<evidence type="ECO:0000256" key="1">
    <source>
        <dbReference type="ARBA" id="ARBA00004496"/>
    </source>
</evidence>
<evidence type="ECO:0000256" key="2">
    <source>
        <dbReference type="ARBA" id="ARBA00022448"/>
    </source>
</evidence>
<dbReference type="KEGG" id="vpy:HZI73_17295"/>
<dbReference type="Proteomes" id="UP000683246">
    <property type="component" value="Chromosome"/>
</dbReference>
<dbReference type="InterPro" id="IPR050890">
    <property type="entry name" value="PTS_EIIA_component"/>
</dbReference>
<keyword evidence="5" id="KW-0598">Phosphotransferase system</keyword>
<dbReference type="InterPro" id="IPR011055">
    <property type="entry name" value="Dup_hybrid_motif"/>
</dbReference>
<dbReference type="GO" id="GO:0016301">
    <property type="term" value="F:kinase activity"/>
    <property type="evidence" value="ECO:0007669"/>
    <property type="project" value="UniProtKB-KW"/>
</dbReference>
<dbReference type="AlphaFoldDB" id="A0A8J8MLL2"/>
<accession>A0A8J8MLL2</accession>
<sequence>MFGFKRERIHNITLYAPIKGKVVPLEDVPDPVFSQRMIGDGFAIVPSAGLVCSPCKGHLIQIFPTNHAIMIKTSQGLDIIIHLGIDTVKLKGKGFKRLVEPGCSLKVGQPLVDMDLQHIIDQKKDIISPILITSLDQIKNMEVMYKHCHIKDKICRLALHNSYNKGDG</sequence>
<dbReference type="SUPFAM" id="SSF51261">
    <property type="entry name" value="Duplicated hybrid motif"/>
    <property type="match status" value="1"/>
</dbReference>
<dbReference type="InterPro" id="IPR001127">
    <property type="entry name" value="PTS_EIIA_1_perm"/>
</dbReference>
<organism evidence="8 9">
    <name type="scientific">Vallitalea pronyensis</name>
    <dbReference type="NCBI Taxonomy" id="1348613"/>
    <lineage>
        <taxon>Bacteria</taxon>
        <taxon>Bacillati</taxon>
        <taxon>Bacillota</taxon>
        <taxon>Clostridia</taxon>
        <taxon>Lachnospirales</taxon>
        <taxon>Vallitaleaceae</taxon>
        <taxon>Vallitalea</taxon>
    </lineage>
</organism>
<dbReference type="RefSeq" id="WP_212694630.1">
    <property type="nucleotide sequence ID" value="NZ_CP058649.1"/>
</dbReference>
<dbReference type="FunFam" id="2.70.70.10:FF:000001">
    <property type="entry name" value="PTS system glucose-specific IIA component"/>
    <property type="match status" value="1"/>
</dbReference>
<dbReference type="PANTHER" id="PTHR45008:SF1">
    <property type="entry name" value="PTS SYSTEM GLUCOSE-SPECIFIC EIIA COMPONENT"/>
    <property type="match status" value="1"/>
</dbReference>
<evidence type="ECO:0000259" key="7">
    <source>
        <dbReference type="PROSITE" id="PS51093"/>
    </source>
</evidence>
<dbReference type="GO" id="GO:0009401">
    <property type="term" value="P:phosphoenolpyruvate-dependent sugar phosphotransferase system"/>
    <property type="evidence" value="ECO:0007669"/>
    <property type="project" value="UniProtKB-KW"/>
</dbReference>
<evidence type="ECO:0000256" key="4">
    <source>
        <dbReference type="ARBA" id="ARBA00022679"/>
    </source>
</evidence>
<feature type="domain" description="PTS EIIA type-1" evidence="7">
    <location>
        <begin position="30"/>
        <end position="134"/>
    </location>
</feature>
<evidence type="ECO:0000313" key="9">
    <source>
        <dbReference type="Proteomes" id="UP000683246"/>
    </source>
</evidence>
<evidence type="ECO:0000256" key="5">
    <source>
        <dbReference type="ARBA" id="ARBA00022683"/>
    </source>
</evidence>
<keyword evidence="6" id="KW-0418">Kinase</keyword>
<evidence type="ECO:0000313" key="8">
    <source>
        <dbReference type="EMBL" id="QUI23940.1"/>
    </source>
</evidence>
<keyword evidence="9" id="KW-1185">Reference proteome</keyword>
<dbReference type="Gene3D" id="2.70.70.10">
    <property type="entry name" value="Glucose Permease (Domain IIA)"/>
    <property type="match status" value="1"/>
</dbReference>
<dbReference type="Pfam" id="PF00358">
    <property type="entry name" value="PTS_EIIA_1"/>
    <property type="match status" value="1"/>
</dbReference>
<protein>
    <submittedName>
        <fullName evidence="8">PTS glucose transporter subunit IIA</fullName>
    </submittedName>
</protein>
<dbReference type="NCBIfam" id="TIGR00830">
    <property type="entry name" value="PTBA"/>
    <property type="match status" value="1"/>
</dbReference>
<dbReference type="EMBL" id="CP058649">
    <property type="protein sequence ID" value="QUI23940.1"/>
    <property type="molecule type" value="Genomic_DNA"/>
</dbReference>
<dbReference type="PROSITE" id="PS00371">
    <property type="entry name" value="PTS_EIIA_TYPE_1_HIS"/>
    <property type="match status" value="1"/>
</dbReference>
<dbReference type="PROSITE" id="PS51093">
    <property type="entry name" value="PTS_EIIA_TYPE_1"/>
    <property type="match status" value="1"/>
</dbReference>
<keyword evidence="3 8" id="KW-0762">Sugar transport</keyword>
<gene>
    <name evidence="8" type="ORF">HZI73_17295</name>
</gene>
<name>A0A8J8MLL2_9FIRM</name>
<comment type="subcellular location">
    <subcellularLocation>
        <location evidence="1">Cytoplasm</location>
    </subcellularLocation>
</comment>
<evidence type="ECO:0000256" key="3">
    <source>
        <dbReference type="ARBA" id="ARBA00022597"/>
    </source>
</evidence>
<dbReference type="GO" id="GO:0005737">
    <property type="term" value="C:cytoplasm"/>
    <property type="evidence" value="ECO:0007669"/>
    <property type="project" value="UniProtKB-SubCell"/>
</dbReference>
<keyword evidence="2" id="KW-0813">Transport</keyword>